<name>A0A6N2MGA0_SALVM</name>
<reference evidence="2" key="1">
    <citation type="submission" date="2019-03" db="EMBL/GenBank/DDBJ databases">
        <authorList>
            <person name="Mank J."/>
            <person name="Almeida P."/>
        </authorList>
    </citation>
    <scope>NUCLEOTIDE SEQUENCE</scope>
    <source>
        <strain evidence="2">78183</strain>
    </source>
</reference>
<accession>A0A6N2MGA0</accession>
<evidence type="ECO:0000256" key="1">
    <source>
        <dbReference type="SAM" id="MobiDB-lite"/>
    </source>
</evidence>
<organism evidence="2">
    <name type="scientific">Salix viminalis</name>
    <name type="common">Common osier</name>
    <name type="synonym">Basket willow</name>
    <dbReference type="NCBI Taxonomy" id="40686"/>
    <lineage>
        <taxon>Eukaryota</taxon>
        <taxon>Viridiplantae</taxon>
        <taxon>Streptophyta</taxon>
        <taxon>Embryophyta</taxon>
        <taxon>Tracheophyta</taxon>
        <taxon>Spermatophyta</taxon>
        <taxon>Magnoliopsida</taxon>
        <taxon>eudicotyledons</taxon>
        <taxon>Gunneridae</taxon>
        <taxon>Pentapetalae</taxon>
        <taxon>rosids</taxon>
        <taxon>fabids</taxon>
        <taxon>Malpighiales</taxon>
        <taxon>Salicaceae</taxon>
        <taxon>Saliceae</taxon>
        <taxon>Salix</taxon>
    </lineage>
</organism>
<dbReference type="EMBL" id="CAADRP010001808">
    <property type="protein sequence ID" value="VFU52935.1"/>
    <property type="molecule type" value="Genomic_DNA"/>
</dbReference>
<feature type="compositionally biased region" description="Low complexity" evidence="1">
    <location>
        <begin position="68"/>
        <end position="78"/>
    </location>
</feature>
<evidence type="ECO:0000313" key="2">
    <source>
        <dbReference type="EMBL" id="VFU52935.1"/>
    </source>
</evidence>
<dbReference type="AlphaFoldDB" id="A0A6N2MGA0"/>
<gene>
    <name evidence="2" type="ORF">SVIM_LOCUS366245</name>
</gene>
<protein>
    <submittedName>
        <fullName evidence="2">Uncharacterized protein</fullName>
    </submittedName>
</protein>
<proteinExistence type="predicted"/>
<feature type="region of interest" description="Disordered" evidence="1">
    <location>
        <begin position="52"/>
        <end position="78"/>
    </location>
</feature>
<sequence length="260" mass="28663">MNNIIKQAALLRLKLPVRFPARNDSNGRRLSICLHCRLFAFRPLASDRALESVPVDDPQSQGQRGLNAALAATRRSSTASRASSEEALLYKLHPHNIGSLTRRSNYLRRPIVEAISHRKGSSRLKHHLGLPGILKHQVRGNYRTERGVGWFAYAIPLPLAGLEPSHTDNEIDLALVPGLPPTLEPTALVGLLTTHTYRHFSSRTRKRGLLVGRLASSILTLLPLGVLESSSFLSLDVKKGEGIVMQELEEAPLRGGPSFY</sequence>